<evidence type="ECO:0000256" key="5">
    <source>
        <dbReference type="SAM" id="SignalP"/>
    </source>
</evidence>
<protein>
    <recommendedName>
        <fullName evidence="8">Defensin</fullName>
    </recommendedName>
</protein>
<comment type="similarity">
    <text evidence="1">Belongs to the DEFL family.</text>
</comment>
<gene>
    <name evidence="6" type="ORF">MKW94_022995</name>
</gene>
<feature type="chain" id="PRO_5041299760" description="Defensin" evidence="5">
    <location>
        <begin position="31"/>
        <end position="81"/>
    </location>
</feature>
<keyword evidence="4" id="KW-0611">Plant defense</keyword>
<evidence type="ECO:0000313" key="7">
    <source>
        <dbReference type="Proteomes" id="UP001177140"/>
    </source>
</evidence>
<feature type="signal peptide" evidence="5">
    <location>
        <begin position="1"/>
        <end position="30"/>
    </location>
</feature>
<organism evidence="6 7">
    <name type="scientific">Papaver nudicaule</name>
    <name type="common">Iceland poppy</name>
    <dbReference type="NCBI Taxonomy" id="74823"/>
    <lineage>
        <taxon>Eukaryota</taxon>
        <taxon>Viridiplantae</taxon>
        <taxon>Streptophyta</taxon>
        <taxon>Embryophyta</taxon>
        <taxon>Tracheophyta</taxon>
        <taxon>Spermatophyta</taxon>
        <taxon>Magnoliopsida</taxon>
        <taxon>Ranunculales</taxon>
        <taxon>Papaveraceae</taxon>
        <taxon>Papaveroideae</taxon>
        <taxon>Papaver</taxon>
    </lineage>
</organism>
<evidence type="ECO:0000313" key="6">
    <source>
        <dbReference type="EMBL" id="MCL7033679.1"/>
    </source>
</evidence>
<dbReference type="Proteomes" id="UP001177140">
    <property type="component" value="Unassembled WGS sequence"/>
</dbReference>
<keyword evidence="5" id="KW-0732">Signal</keyword>
<keyword evidence="3" id="KW-0295">Fungicide</keyword>
<evidence type="ECO:0000256" key="4">
    <source>
        <dbReference type="ARBA" id="ARBA00022821"/>
    </source>
</evidence>
<dbReference type="EMBL" id="JAJJMA010137227">
    <property type="protein sequence ID" value="MCL7033679.1"/>
    <property type="molecule type" value="Genomic_DNA"/>
</dbReference>
<dbReference type="InterPro" id="IPR010851">
    <property type="entry name" value="DEFL"/>
</dbReference>
<accession>A0AA41V7G1</accession>
<reference evidence="6" key="1">
    <citation type="submission" date="2022-03" db="EMBL/GenBank/DDBJ databases">
        <title>A functionally conserved STORR gene fusion in Papaver species that diverged 16.8 million years ago.</title>
        <authorList>
            <person name="Catania T."/>
        </authorList>
    </citation>
    <scope>NUCLEOTIDE SEQUENCE</scope>
    <source>
        <strain evidence="6">S-191538</strain>
    </source>
</reference>
<evidence type="ECO:0008006" key="8">
    <source>
        <dbReference type="Google" id="ProtNLM"/>
    </source>
</evidence>
<name>A0AA41V7G1_PAPNU</name>
<keyword evidence="2" id="KW-0929">Antimicrobial</keyword>
<keyword evidence="7" id="KW-1185">Reference proteome</keyword>
<dbReference type="Pfam" id="PF25052">
    <property type="entry name" value="AtDEF-like"/>
    <property type="match status" value="1"/>
</dbReference>
<dbReference type="GO" id="GO:0050832">
    <property type="term" value="P:defense response to fungus"/>
    <property type="evidence" value="ECO:0007669"/>
    <property type="project" value="UniProtKB-KW"/>
</dbReference>
<dbReference type="GO" id="GO:0031640">
    <property type="term" value="P:killing of cells of another organism"/>
    <property type="evidence" value="ECO:0007669"/>
    <property type="project" value="UniProtKB-KW"/>
</dbReference>
<proteinExistence type="inferred from homology"/>
<dbReference type="AlphaFoldDB" id="A0AA41V7G1"/>
<sequence>MKSNSSTHMIVVLILCLLFLGGFFSYSVEAARKINGYLIDGFCRTNQDCIQHCKPKGYSSGFCEPEMKIMSSQTFICCCLY</sequence>
<comment type="caution">
    <text evidence="6">The sequence shown here is derived from an EMBL/GenBank/DDBJ whole genome shotgun (WGS) entry which is preliminary data.</text>
</comment>
<evidence type="ECO:0000256" key="3">
    <source>
        <dbReference type="ARBA" id="ARBA00022577"/>
    </source>
</evidence>
<evidence type="ECO:0000256" key="1">
    <source>
        <dbReference type="ARBA" id="ARBA00006722"/>
    </source>
</evidence>
<evidence type="ECO:0000256" key="2">
    <source>
        <dbReference type="ARBA" id="ARBA00022529"/>
    </source>
</evidence>